<evidence type="ECO:0000256" key="5">
    <source>
        <dbReference type="HAMAP-Rule" id="MF_00671"/>
    </source>
</evidence>
<dbReference type="EMBL" id="AEVO01000042">
    <property type="protein sequence ID" value="EFY07327.1"/>
    <property type="molecule type" value="Genomic_DNA"/>
</dbReference>
<keyword evidence="5" id="KW-0131">Cell cycle</keyword>
<dbReference type="GO" id="GO:0017038">
    <property type="term" value="P:protein import"/>
    <property type="evidence" value="ECO:0007669"/>
    <property type="project" value="InterPro"/>
</dbReference>
<name>E8LJM9_SUCHY</name>
<keyword evidence="3 5" id="KW-0732">Signal</keyword>
<comment type="function">
    <text evidence="5">Part of the Tol-Pal system, which plays a role in outer membrane invagination during cell division and is important for maintaining outer membrane integrity.</text>
</comment>
<dbReference type="HOGENOM" id="CLU_047123_0_0_6"/>
<dbReference type="PANTHER" id="PTHR36842">
    <property type="entry name" value="PROTEIN TOLB HOMOLOG"/>
    <property type="match status" value="1"/>
</dbReference>
<organism evidence="7 8">
    <name type="scientific">Succinatimonas hippei (strain DSM 22608 / JCM 16073 / KCTC 15190 / YIT 12066)</name>
    <dbReference type="NCBI Taxonomy" id="762983"/>
    <lineage>
        <taxon>Bacteria</taxon>
        <taxon>Pseudomonadati</taxon>
        <taxon>Pseudomonadota</taxon>
        <taxon>Gammaproteobacteria</taxon>
        <taxon>Aeromonadales</taxon>
        <taxon>Succinivibrionaceae</taxon>
        <taxon>Succinatimonas</taxon>
    </lineage>
</organism>
<dbReference type="Pfam" id="PF07676">
    <property type="entry name" value="PD40"/>
    <property type="match status" value="3"/>
</dbReference>
<comment type="subunit">
    <text evidence="5">The Tol-Pal system is composed of five core proteins: the inner membrane proteins TolA, TolQ and TolR, the periplasmic protein TolB and the outer membrane protein Pal. They form a network linking the inner and outer membranes and the peptidoglycan layer.</text>
</comment>
<dbReference type="GO" id="GO:0051301">
    <property type="term" value="P:cell division"/>
    <property type="evidence" value="ECO:0007669"/>
    <property type="project" value="UniProtKB-UniRule"/>
</dbReference>
<dbReference type="InterPro" id="IPR014167">
    <property type="entry name" value="Tol-Pal_TolB"/>
</dbReference>
<dbReference type="RefSeq" id="WP_009143117.1">
    <property type="nucleotide sequence ID" value="NZ_GL830979.1"/>
</dbReference>
<evidence type="ECO:0000313" key="8">
    <source>
        <dbReference type="Proteomes" id="UP000018458"/>
    </source>
</evidence>
<dbReference type="STRING" id="762983.HMPREF9444_00908"/>
<dbReference type="OrthoDB" id="9802240at2"/>
<dbReference type="PANTHER" id="PTHR36842:SF1">
    <property type="entry name" value="PROTEIN TOLB"/>
    <property type="match status" value="1"/>
</dbReference>
<dbReference type="InterPro" id="IPR011042">
    <property type="entry name" value="6-blade_b-propeller_TolB-like"/>
</dbReference>
<dbReference type="eggNOG" id="COG0823">
    <property type="taxonomic scope" value="Bacteria"/>
</dbReference>
<reference evidence="7 8" key="1">
    <citation type="submission" date="2011-01" db="EMBL/GenBank/DDBJ databases">
        <authorList>
            <person name="Weinstock G."/>
            <person name="Sodergren E."/>
            <person name="Clifton S."/>
            <person name="Fulton L."/>
            <person name="Fulton B."/>
            <person name="Courtney L."/>
            <person name="Fronick C."/>
            <person name="Harrison M."/>
            <person name="Strong C."/>
            <person name="Farmer C."/>
            <person name="Delahaunty K."/>
            <person name="Markovic C."/>
            <person name="Hall O."/>
            <person name="Minx P."/>
            <person name="Tomlinson C."/>
            <person name="Mitreva M."/>
            <person name="Hou S."/>
            <person name="Chen J."/>
            <person name="Wollam A."/>
            <person name="Pepin K.H."/>
            <person name="Johnson M."/>
            <person name="Bhonagiri V."/>
            <person name="Zhang X."/>
            <person name="Suruliraj S."/>
            <person name="Warren W."/>
            <person name="Chinwalla A."/>
            <person name="Mardis E.R."/>
            <person name="Wilson R.K."/>
        </authorList>
    </citation>
    <scope>NUCLEOTIDE SEQUENCE [LARGE SCALE GENOMIC DNA]</scope>
    <source>
        <strain evidence="8">DSM 22608 / JCM 16073 / KCTC 15190 / YIT 12066</strain>
    </source>
</reference>
<dbReference type="NCBIfam" id="TIGR02800">
    <property type="entry name" value="propeller_TolB"/>
    <property type="match status" value="1"/>
</dbReference>
<keyword evidence="8" id="KW-1185">Reference proteome</keyword>
<dbReference type="Gene3D" id="2.120.10.30">
    <property type="entry name" value="TolB, C-terminal domain"/>
    <property type="match status" value="1"/>
</dbReference>
<feature type="domain" description="TolB N-terminal" evidence="6">
    <location>
        <begin position="21"/>
        <end position="115"/>
    </location>
</feature>
<dbReference type="AlphaFoldDB" id="E8LJM9"/>
<evidence type="ECO:0000313" key="7">
    <source>
        <dbReference type="EMBL" id="EFY07327.1"/>
    </source>
</evidence>
<gene>
    <name evidence="5 7" type="primary">tolB</name>
    <name evidence="7" type="ORF">HMPREF9444_00908</name>
</gene>
<dbReference type="InterPro" id="IPR007195">
    <property type="entry name" value="TolB_N"/>
</dbReference>
<evidence type="ECO:0000256" key="4">
    <source>
        <dbReference type="ARBA" id="ARBA00022764"/>
    </source>
</evidence>
<evidence type="ECO:0000259" key="6">
    <source>
        <dbReference type="Pfam" id="PF04052"/>
    </source>
</evidence>
<dbReference type="Pfam" id="PF04052">
    <property type="entry name" value="TolB_N"/>
    <property type="match status" value="1"/>
</dbReference>
<evidence type="ECO:0000256" key="3">
    <source>
        <dbReference type="ARBA" id="ARBA00022729"/>
    </source>
</evidence>
<comment type="subcellular location">
    <subcellularLocation>
        <location evidence="1 5">Periplasm</location>
    </subcellularLocation>
</comment>
<keyword evidence="5" id="KW-0132">Cell division</keyword>
<sequence length="426" mass="46632" precursor="true">MKFLGAFGFGLFIMSNAQAALNIEITGGINEGRKIAVLPFTQTADVGIDVASVVSADLMRSGKFSPLSQSQIPTGVFDGEKVNADMMAGTGAEAVVFGKVYPDGNTYQVEFLLQSLVGENKGQVIAHYRGASGLNTMRQAAHRVSDRVYEKLVGQKGAFRTRIAYVVFRHGAKFPYQLMTADYDGFNEVPILKSTEPIMTPSWSPDGTKIVYVSFENKNSAIFIQDLNTKQRTRIASFKGLNSSPAWSPDGSKIAMVLSKDGQPDIYYYDVNTRAVQRVTADPAIDTEPNWSADGRQLFFTSERGGRAQIYKFDFNTRTTERLTYQGQMNLSAEPIPGTNSVIMITRHNGYRVARMDEDGSIYMLTTSNLDESPSVAPNGSMVIYSTIYQGRKGLAIVSADGRFRANLPSTSGEISSPAWGPLLDK</sequence>
<dbReference type="GO" id="GO:0042597">
    <property type="term" value="C:periplasmic space"/>
    <property type="evidence" value="ECO:0007669"/>
    <property type="project" value="UniProtKB-SubCell"/>
</dbReference>
<dbReference type="SUPFAM" id="SSF69304">
    <property type="entry name" value="Tricorn protease N-terminal domain"/>
    <property type="match status" value="1"/>
</dbReference>
<accession>E8LJM9</accession>
<protein>
    <recommendedName>
        <fullName evidence="5">Tol-Pal system protein TolB</fullName>
    </recommendedName>
</protein>
<dbReference type="HAMAP" id="MF_00671">
    <property type="entry name" value="TolB"/>
    <property type="match status" value="1"/>
</dbReference>
<feature type="signal peptide" evidence="5">
    <location>
        <begin position="1"/>
        <end position="19"/>
    </location>
</feature>
<proteinExistence type="inferred from homology"/>
<dbReference type="SUPFAM" id="SSF52964">
    <property type="entry name" value="TolB, N-terminal domain"/>
    <property type="match status" value="1"/>
</dbReference>
<comment type="similarity">
    <text evidence="2 5">Belongs to the TolB family.</text>
</comment>
<evidence type="ECO:0000256" key="1">
    <source>
        <dbReference type="ARBA" id="ARBA00004418"/>
    </source>
</evidence>
<keyword evidence="4 5" id="KW-0574">Periplasm</keyword>
<evidence type="ECO:0000256" key="2">
    <source>
        <dbReference type="ARBA" id="ARBA00009820"/>
    </source>
</evidence>
<comment type="caution">
    <text evidence="7">The sequence shown here is derived from an EMBL/GenBank/DDBJ whole genome shotgun (WGS) entry which is preliminary data.</text>
</comment>
<feature type="chain" id="PRO_5009011158" description="Tol-Pal system protein TolB" evidence="5">
    <location>
        <begin position="20"/>
        <end position="426"/>
    </location>
</feature>
<dbReference type="InterPro" id="IPR011659">
    <property type="entry name" value="WD40"/>
</dbReference>
<dbReference type="Gene3D" id="3.40.50.10070">
    <property type="entry name" value="TolB, N-terminal domain"/>
    <property type="match status" value="1"/>
</dbReference>
<dbReference type="Proteomes" id="UP000018458">
    <property type="component" value="Unassembled WGS sequence"/>
</dbReference>